<feature type="region of interest" description="Disordered" evidence="1">
    <location>
        <begin position="119"/>
        <end position="155"/>
    </location>
</feature>
<feature type="region of interest" description="Disordered" evidence="1">
    <location>
        <begin position="1"/>
        <end position="49"/>
    </location>
</feature>
<proteinExistence type="predicted"/>
<keyword evidence="4" id="KW-1185">Reference proteome</keyword>
<dbReference type="InterPro" id="IPR003870">
    <property type="entry name" value="DUF222"/>
</dbReference>
<evidence type="ECO:0000313" key="4">
    <source>
        <dbReference type="Proteomes" id="UP001371224"/>
    </source>
</evidence>
<gene>
    <name evidence="3" type="ORF">WDU99_09275</name>
</gene>
<organism evidence="3 4">
    <name type="scientific">Microbacterium bandirmense</name>
    <dbReference type="NCBI Taxonomy" id="3122050"/>
    <lineage>
        <taxon>Bacteria</taxon>
        <taxon>Bacillati</taxon>
        <taxon>Actinomycetota</taxon>
        <taxon>Actinomycetes</taxon>
        <taxon>Micrococcales</taxon>
        <taxon>Microbacteriaceae</taxon>
        <taxon>Microbacterium</taxon>
    </lineage>
</organism>
<evidence type="ECO:0000313" key="3">
    <source>
        <dbReference type="EMBL" id="MEJ1088504.1"/>
    </source>
</evidence>
<name>A0ABU8LCJ9_9MICO</name>
<reference evidence="3 4" key="1">
    <citation type="submission" date="2024-02" db="EMBL/GenBank/DDBJ databases">
        <authorList>
            <person name="Saticioglu I.B."/>
        </authorList>
    </citation>
    <scope>NUCLEOTIDE SEQUENCE [LARGE SCALE GENOMIC DNA]</scope>
    <source>
        <strain evidence="3 4">Mu-80</strain>
    </source>
</reference>
<feature type="compositionally biased region" description="Acidic residues" evidence="1">
    <location>
        <begin position="125"/>
        <end position="143"/>
    </location>
</feature>
<evidence type="ECO:0000259" key="2">
    <source>
        <dbReference type="Pfam" id="PF02720"/>
    </source>
</evidence>
<feature type="domain" description="DUF222" evidence="2">
    <location>
        <begin position="31"/>
        <end position="256"/>
    </location>
</feature>
<dbReference type="Pfam" id="PF02720">
    <property type="entry name" value="DUF222"/>
    <property type="match status" value="1"/>
</dbReference>
<comment type="caution">
    <text evidence="3">The sequence shown here is derived from an EMBL/GenBank/DDBJ whole genome shotgun (WGS) entry which is preliminary data.</text>
</comment>
<sequence length="260" mass="27268">MRRPAAEVRRAHRRRRHGGGGCCACAGRDLDDRDSADDTVADPQERAPRPTVEELAGLVAHLLLRIDPDGAEPDDRAGERNRCFSIGRLRGGTVSVRGQVLPEVAGALQRLIDAYSNPRVQFTPDADDPQLSDADDGDADDDVPPMSASDLRTAPQKRHDAFAAIVASVAAAGAAPQLGGAAPTLIVSVDAEDFAAGTGRAFIANTDWDVPIDVARHTACAGGVQRVLFDESGAIVGLGTSGRIFTAPQRKAIALRTVPA</sequence>
<accession>A0ABU8LCJ9</accession>
<dbReference type="RefSeq" id="WP_337332187.1">
    <property type="nucleotide sequence ID" value="NZ_JBBDGM010000006.1"/>
</dbReference>
<dbReference type="EMBL" id="JBBDGM010000006">
    <property type="protein sequence ID" value="MEJ1088504.1"/>
    <property type="molecule type" value="Genomic_DNA"/>
</dbReference>
<dbReference type="Proteomes" id="UP001371224">
    <property type="component" value="Unassembled WGS sequence"/>
</dbReference>
<protein>
    <submittedName>
        <fullName evidence="3">DUF222 domain-containing protein</fullName>
    </submittedName>
</protein>
<evidence type="ECO:0000256" key="1">
    <source>
        <dbReference type="SAM" id="MobiDB-lite"/>
    </source>
</evidence>